<evidence type="ECO:0000256" key="7">
    <source>
        <dbReference type="ARBA" id="ARBA00022989"/>
    </source>
</evidence>
<accession>A0A6A8AHI0</accession>
<feature type="transmembrane region" description="Helical" evidence="10">
    <location>
        <begin position="21"/>
        <end position="39"/>
    </location>
</feature>
<evidence type="ECO:0000256" key="8">
    <source>
        <dbReference type="ARBA" id="ARBA00023136"/>
    </source>
</evidence>
<keyword evidence="6 10" id="KW-0812">Transmembrane</keyword>
<dbReference type="InterPro" id="IPR001712">
    <property type="entry name" value="T3SS_FHIPEP"/>
</dbReference>
<evidence type="ECO:0000256" key="6">
    <source>
        <dbReference type="ARBA" id="ARBA00022692"/>
    </source>
</evidence>
<keyword evidence="5" id="KW-0997">Cell inner membrane</keyword>
<proteinExistence type="inferred from homology"/>
<evidence type="ECO:0000313" key="12">
    <source>
        <dbReference type="Proteomes" id="UP000435138"/>
    </source>
</evidence>
<feature type="transmembrane region" description="Helical" evidence="10">
    <location>
        <begin position="244"/>
        <end position="266"/>
    </location>
</feature>
<dbReference type="GO" id="GO:0005886">
    <property type="term" value="C:plasma membrane"/>
    <property type="evidence" value="ECO:0007669"/>
    <property type="project" value="UniProtKB-SubCell"/>
</dbReference>
<keyword evidence="8 10" id="KW-0472">Membrane</keyword>
<dbReference type="PIRSF" id="PIRSF005419">
    <property type="entry name" value="FlhA"/>
    <property type="match status" value="1"/>
</dbReference>
<evidence type="ECO:0000256" key="9">
    <source>
        <dbReference type="SAM" id="MobiDB-lite"/>
    </source>
</evidence>
<evidence type="ECO:0000313" key="11">
    <source>
        <dbReference type="EMBL" id="MQY49277.1"/>
    </source>
</evidence>
<dbReference type="Proteomes" id="UP000435138">
    <property type="component" value="Unassembled WGS sequence"/>
</dbReference>
<keyword evidence="12" id="KW-1185">Reference proteome</keyword>
<dbReference type="RefSeq" id="WP_153358852.1">
    <property type="nucleotide sequence ID" value="NZ_JAYKOO010000008.1"/>
</dbReference>
<sequence length="723" mass="78579">MTGILGTLNRFARMASYRSDVIVASFMMLAVIMMVIPLPTLAVDMLIAVNMALSLLVLVVAFYIGRPGDFSSLPPIILIATLFRLALSITTTRLILLHADAGDIVATFGKFVIGGEVVVGLVVFLIITAAQFIVITKGAERVAEVAARFTLDAMPGKQMSIDNDLRNGDIDQTEARSRRGRLERESQLYGAMDGAMKFVKGDAITGIIIVFVNLIGGLLIGMLSRGMSFSDASHTYSLLTVGDGLIAQIPALLISIAAGTVVTRVASETEADLGTEIFRQLGSSDKALWLAAVILLGAAFVPGFPTLIFLALAALFGGFAFTIGRRRPKAAQPPVQQPEPDMIEVEDGPVIEHTVISSGSTRHRVVAHVGAHIGEAVWPERFRLEADHVRDMLKADLGLDMPAVEMRPDPSLLPDRFRIDLEGVPIVEGEIPHNTLLLNDDPMHLDLLQVPRHNGPAHVAGQRAIWIGAAEADSLSEAGIGFHDPAATLAKSLSHSLRRYAAHFIGIQETRELLTLMEGEYGELVKEATRVVPLNKLSDILRRLVEEDVPIGNLRAILEALVEWGGRETDALLLTERVRIALARQICHRHAQLNRVLSAYVLSRAAEDAIRNAIKSTGVGKMLALPEDASRAMLSQLRQALSDGGDQQTSVLLTSLDIRRVMRNYLIRNDIELPVISYQEIAPEYSVQSLMSVTINSQIRNRSTKSETNEAETAQEKPALTFG</sequence>
<comment type="caution">
    <text evidence="11">The sequence shown here is derived from an EMBL/GenBank/DDBJ whole genome shotgun (WGS) entry which is preliminary data.</text>
</comment>
<keyword evidence="7 10" id="KW-1133">Transmembrane helix</keyword>
<dbReference type="InterPro" id="IPR042193">
    <property type="entry name" value="FHIPEP_3"/>
</dbReference>
<keyword evidence="4" id="KW-1003">Cell membrane</keyword>
<dbReference type="InterPro" id="IPR042194">
    <property type="entry name" value="FHIPEP_1"/>
</dbReference>
<dbReference type="PANTHER" id="PTHR30161">
    <property type="entry name" value="FLAGELLAR EXPORT PROTEIN, MEMBRANE FLHA SUBUNIT-RELATED"/>
    <property type="match status" value="1"/>
</dbReference>
<evidence type="ECO:0000256" key="1">
    <source>
        <dbReference type="ARBA" id="ARBA00004429"/>
    </source>
</evidence>
<gene>
    <name evidence="11" type="ORF">GAO09_24890</name>
</gene>
<feature type="transmembrane region" description="Helical" evidence="10">
    <location>
        <begin position="203"/>
        <end position="224"/>
    </location>
</feature>
<reference evidence="11 12" key="1">
    <citation type="submission" date="2019-11" db="EMBL/GenBank/DDBJ databases">
        <title>Genome analysis of Rhizobacterium cereale a novel genus and species isolated from maize roots in North Spain.</title>
        <authorList>
            <person name="Menendez E."/>
            <person name="Flores-Felix J.D."/>
            <person name="Ramirez-Bahena M.-H."/>
            <person name="Igual J.M."/>
            <person name="Garcia-Fraile P."/>
            <person name="Peix A."/>
            <person name="Velazquez E."/>
        </authorList>
    </citation>
    <scope>NUCLEOTIDE SEQUENCE [LARGE SCALE GENOMIC DNA]</scope>
    <source>
        <strain evidence="11 12">RZME27</strain>
    </source>
</reference>
<dbReference type="InterPro" id="IPR042196">
    <property type="entry name" value="FHIPEP_4"/>
</dbReference>
<dbReference type="PRINTS" id="PR00949">
    <property type="entry name" value="TYPE3IMAPROT"/>
</dbReference>
<dbReference type="Gene3D" id="3.40.50.12790">
    <property type="entry name" value="FHIPEP family, domain 4"/>
    <property type="match status" value="1"/>
</dbReference>
<dbReference type="AlphaFoldDB" id="A0A6A8AHI0"/>
<dbReference type="InterPro" id="IPR006302">
    <property type="entry name" value="T3SS_HrcV"/>
</dbReference>
<dbReference type="NCBIfam" id="TIGR01399">
    <property type="entry name" value="hrcV"/>
    <property type="match status" value="1"/>
</dbReference>
<comment type="similarity">
    <text evidence="2">Belongs to the FHIPEP (flagella/HR/invasion proteins export pore) family.</text>
</comment>
<dbReference type="GO" id="GO:0009306">
    <property type="term" value="P:protein secretion"/>
    <property type="evidence" value="ECO:0007669"/>
    <property type="project" value="InterPro"/>
</dbReference>
<keyword evidence="3" id="KW-0813">Transport</keyword>
<feature type="transmembrane region" description="Helical" evidence="10">
    <location>
        <begin position="76"/>
        <end position="99"/>
    </location>
</feature>
<organism evidence="11 12">
    <name type="scientific">Endobacterium cereale</name>
    <dbReference type="NCBI Taxonomy" id="2663029"/>
    <lineage>
        <taxon>Bacteria</taxon>
        <taxon>Pseudomonadati</taxon>
        <taxon>Pseudomonadota</taxon>
        <taxon>Alphaproteobacteria</taxon>
        <taxon>Hyphomicrobiales</taxon>
        <taxon>Rhizobiaceae</taxon>
        <taxon>Endobacterium</taxon>
    </lineage>
</organism>
<evidence type="ECO:0000256" key="2">
    <source>
        <dbReference type="ARBA" id="ARBA00008835"/>
    </source>
</evidence>
<evidence type="ECO:0000256" key="3">
    <source>
        <dbReference type="ARBA" id="ARBA00022448"/>
    </source>
</evidence>
<name>A0A6A8AHI0_9HYPH</name>
<feature type="transmembrane region" description="Helical" evidence="10">
    <location>
        <begin position="287"/>
        <end position="320"/>
    </location>
</feature>
<dbReference type="Gene3D" id="3.40.30.60">
    <property type="entry name" value="FHIPEP family, domain 1"/>
    <property type="match status" value="1"/>
</dbReference>
<protein>
    <submittedName>
        <fullName evidence="11">EscV/YscV/HrcV family type III secretion system export apparatus protein</fullName>
    </submittedName>
</protein>
<dbReference type="Gene3D" id="1.10.8.540">
    <property type="entry name" value="FHIPEP family, domain 3"/>
    <property type="match status" value="1"/>
</dbReference>
<evidence type="ECO:0000256" key="4">
    <source>
        <dbReference type="ARBA" id="ARBA00022475"/>
    </source>
</evidence>
<feature type="transmembrane region" description="Helical" evidence="10">
    <location>
        <begin position="45"/>
        <end position="64"/>
    </location>
</feature>
<comment type="subcellular location">
    <subcellularLocation>
        <location evidence="1">Cell inner membrane</location>
        <topology evidence="1">Multi-pass membrane protein</topology>
    </subcellularLocation>
</comment>
<evidence type="ECO:0000256" key="10">
    <source>
        <dbReference type="SAM" id="Phobius"/>
    </source>
</evidence>
<feature type="transmembrane region" description="Helical" evidence="10">
    <location>
        <begin position="111"/>
        <end position="134"/>
    </location>
</feature>
<evidence type="ECO:0000256" key="5">
    <source>
        <dbReference type="ARBA" id="ARBA00022519"/>
    </source>
</evidence>
<dbReference type="EMBL" id="WIXI01000050">
    <property type="protein sequence ID" value="MQY49277.1"/>
    <property type="molecule type" value="Genomic_DNA"/>
</dbReference>
<feature type="region of interest" description="Disordered" evidence="9">
    <location>
        <begin position="700"/>
        <end position="723"/>
    </location>
</feature>
<dbReference type="PANTHER" id="PTHR30161:SF2">
    <property type="entry name" value="INVASION PROTEIN INVA"/>
    <property type="match status" value="1"/>
</dbReference>
<dbReference type="Pfam" id="PF00771">
    <property type="entry name" value="FHIPEP"/>
    <property type="match status" value="1"/>
</dbReference>